<sequence length="151" mass="16470">MIKTQLFIQLITAAAGSIGFGLLFHIRKRYLGLVGIGGMIGWLAYVFFAGIWEGVFLPSLAAGFIVDIYAEILARVCKETSTSFFVTSIIPLVPGSTLFYCMSSIVEGNSQMALMYGRDTFYFALGIAVGMSAAWSICYFGRTVRKKQDAG</sequence>
<dbReference type="InterPro" id="IPR024528">
    <property type="entry name" value="ThrE_2"/>
</dbReference>
<keyword evidence="6 8" id="KW-0472">Membrane</keyword>
<name>R7AP59_9FIRM</name>
<dbReference type="Pfam" id="PF12821">
    <property type="entry name" value="ThrE_2"/>
    <property type="match status" value="1"/>
</dbReference>
<evidence type="ECO:0000259" key="9">
    <source>
        <dbReference type="Pfam" id="PF12821"/>
    </source>
</evidence>
<evidence type="ECO:0000256" key="6">
    <source>
        <dbReference type="ARBA" id="ARBA00023136"/>
    </source>
</evidence>
<feature type="transmembrane region" description="Helical" evidence="8">
    <location>
        <begin position="6"/>
        <end position="24"/>
    </location>
</feature>
<dbReference type="AlphaFoldDB" id="R7AP59"/>
<comment type="subcellular location">
    <subcellularLocation>
        <location evidence="1">Cell membrane</location>
        <topology evidence="1">Multi-pass membrane protein</topology>
    </subcellularLocation>
</comment>
<dbReference type="Proteomes" id="UP000018141">
    <property type="component" value="Unassembled WGS sequence"/>
</dbReference>
<keyword evidence="4 8" id="KW-0812">Transmembrane</keyword>
<gene>
    <name evidence="10" type="ORF">BN656_01542</name>
</gene>
<evidence type="ECO:0000256" key="7">
    <source>
        <dbReference type="ARBA" id="ARBA00034125"/>
    </source>
</evidence>
<keyword evidence="3" id="KW-0997">Cell inner membrane</keyword>
<evidence type="ECO:0000313" key="10">
    <source>
        <dbReference type="EMBL" id="CDD57324.1"/>
    </source>
</evidence>
<protein>
    <recommendedName>
        <fullName evidence="9">Threonine/Serine exporter ThrE domain-containing protein</fullName>
    </recommendedName>
</protein>
<feature type="transmembrane region" description="Helical" evidence="8">
    <location>
        <begin position="55"/>
        <end position="72"/>
    </location>
</feature>
<comment type="similarity">
    <text evidence="7">Belongs to the ThrE exporter (TC 2.A.79) family.</text>
</comment>
<comment type="caution">
    <text evidence="10">The sequence shown here is derived from an EMBL/GenBank/DDBJ whole genome shotgun (WGS) entry which is preliminary data.</text>
</comment>
<reference evidence="10" key="1">
    <citation type="submission" date="2012-11" db="EMBL/GenBank/DDBJ databases">
        <title>Dependencies among metagenomic species, viruses, plasmids and units of genetic variation.</title>
        <authorList>
            <person name="Nielsen H.B."/>
            <person name="Almeida M."/>
            <person name="Juncker A.S."/>
            <person name="Rasmussen S."/>
            <person name="Li J."/>
            <person name="Sunagawa S."/>
            <person name="Plichta D."/>
            <person name="Gautier L."/>
            <person name="Le Chatelier E."/>
            <person name="Peletier E."/>
            <person name="Bonde I."/>
            <person name="Nielsen T."/>
            <person name="Manichanh C."/>
            <person name="Arumugam M."/>
            <person name="Batto J."/>
            <person name="Santos M.B.Q.D."/>
            <person name="Blom N."/>
            <person name="Borruel N."/>
            <person name="Burgdorf K.S."/>
            <person name="Boumezbeur F."/>
            <person name="Casellas F."/>
            <person name="Dore J."/>
            <person name="Guarner F."/>
            <person name="Hansen T."/>
            <person name="Hildebrand F."/>
            <person name="Kaas R.S."/>
            <person name="Kennedy S."/>
            <person name="Kristiansen K."/>
            <person name="Kultima J.R."/>
            <person name="Leonard P."/>
            <person name="Levenez F."/>
            <person name="Lund O."/>
            <person name="Moumen B."/>
            <person name="Le Paslier D."/>
            <person name="Pons N."/>
            <person name="Pedersen O."/>
            <person name="Prifti E."/>
            <person name="Qin J."/>
            <person name="Raes J."/>
            <person name="Tap J."/>
            <person name="Tims S."/>
            <person name="Ussery D.W."/>
            <person name="Yamada T."/>
            <person name="MetaHit consortium"/>
            <person name="Renault P."/>
            <person name="Sicheritz-Ponten T."/>
            <person name="Bork P."/>
            <person name="Wang J."/>
            <person name="Brunak S."/>
            <person name="Ehrlich S.D."/>
        </authorList>
    </citation>
    <scope>NUCLEOTIDE SEQUENCE [LARGE SCALE GENOMIC DNA]</scope>
</reference>
<feature type="domain" description="Threonine/Serine exporter ThrE" evidence="9">
    <location>
        <begin position="9"/>
        <end position="134"/>
    </location>
</feature>
<evidence type="ECO:0000256" key="2">
    <source>
        <dbReference type="ARBA" id="ARBA00022475"/>
    </source>
</evidence>
<evidence type="ECO:0000256" key="1">
    <source>
        <dbReference type="ARBA" id="ARBA00004651"/>
    </source>
</evidence>
<dbReference type="GO" id="GO:0005886">
    <property type="term" value="C:plasma membrane"/>
    <property type="evidence" value="ECO:0007669"/>
    <property type="project" value="UniProtKB-SubCell"/>
</dbReference>
<evidence type="ECO:0000256" key="4">
    <source>
        <dbReference type="ARBA" id="ARBA00022692"/>
    </source>
</evidence>
<evidence type="ECO:0000256" key="3">
    <source>
        <dbReference type="ARBA" id="ARBA00022519"/>
    </source>
</evidence>
<feature type="transmembrane region" description="Helical" evidence="8">
    <location>
        <begin position="84"/>
        <end position="106"/>
    </location>
</feature>
<proteinExistence type="inferred from homology"/>
<keyword evidence="5 8" id="KW-1133">Transmembrane helix</keyword>
<dbReference type="InterPro" id="IPR050539">
    <property type="entry name" value="ThrE_Dicarb/AminoAcid_Exp"/>
</dbReference>
<evidence type="ECO:0000256" key="5">
    <source>
        <dbReference type="ARBA" id="ARBA00022989"/>
    </source>
</evidence>
<accession>R7AP59</accession>
<dbReference type="GO" id="GO:0015744">
    <property type="term" value="P:succinate transport"/>
    <property type="evidence" value="ECO:0007669"/>
    <property type="project" value="TreeGrafter"/>
</dbReference>
<feature type="transmembrane region" description="Helical" evidence="8">
    <location>
        <begin position="31"/>
        <end position="49"/>
    </location>
</feature>
<feature type="transmembrane region" description="Helical" evidence="8">
    <location>
        <begin position="121"/>
        <end position="141"/>
    </location>
</feature>
<keyword evidence="2" id="KW-1003">Cell membrane</keyword>
<dbReference type="PANTHER" id="PTHR34390:SF1">
    <property type="entry name" value="SUCCINATE TRANSPORTER SUBUNIT YJJB-RELATED"/>
    <property type="match status" value="1"/>
</dbReference>
<dbReference type="EMBL" id="CBHH010000046">
    <property type="protein sequence ID" value="CDD57324.1"/>
    <property type="molecule type" value="Genomic_DNA"/>
</dbReference>
<dbReference type="PANTHER" id="PTHR34390">
    <property type="entry name" value="UPF0442 PROTEIN YJJB-RELATED"/>
    <property type="match status" value="1"/>
</dbReference>
<evidence type="ECO:0000313" key="11">
    <source>
        <dbReference type="Proteomes" id="UP000018141"/>
    </source>
</evidence>
<evidence type="ECO:0000256" key="8">
    <source>
        <dbReference type="SAM" id="Phobius"/>
    </source>
</evidence>
<organism evidence="10 11">
    <name type="scientific">Bacteroides pectinophilus CAG:437</name>
    <dbReference type="NCBI Taxonomy" id="1263051"/>
    <lineage>
        <taxon>Bacteria</taxon>
        <taxon>Bacillati</taxon>
        <taxon>Bacillota</taxon>
        <taxon>Clostridia</taxon>
        <taxon>Eubacteriales</taxon>
    </lineage>
</organism>